<accession>A0A8S2QMY9</accession>
<reference evidence="2" key="1">
    <citation type="submission" date="2021-02" db="EMBL/GenBank/DDBJ databases">
        <authorList>
            <person name="Nowell W R."/>
        </authorList>
    </citation>
    <scope>NUCLEOTIDE SEQUENCE</scope>
</reference>
<evidence type="ECO:0000313" key="3">
    <source>
        <dbReference type="Proteomes" id="UP000682733"/>
    </source>
</evidence>
<comment type="caution">
    <text evidence="2">The sequence shown here is derived from an EMBL/GenBank/DDBJ whole genome shotgun (WGS) entry which is preliminary data.</text>
</comment>
<name>A0A8S2QMY9_9BILA</name>
<dbReference type="Proteomes" id="UP000677228">
    <property type="component" value="Unassembled WGS sequence"/>
</dbReference>
<organism evidence="2 3">
    <name type="scientific">Didymodactylos carnosus</name>
    <dbReference type="NCBI Taxonomy" id="1234261"/>
    <lineage>
        <taxon>Eukaryota</taxon>
        <taxon>Metazoa</taxon>
        <taxon>Spiralia</taxon>
        <taxon>Gnathifera</taxon>
        <taxon>Rotifera</taxon>
        <taxon>Eurotatoria</taxon>
        <taxon>Bdelloidea</taxon>
        <taxon>Philodinida</taxon>
        <taxon>Philodinidae</taxon>
        <taxon>Didymodactylos</taxon>
    </lineage>
</organism>
<protein>
    <recommendedName>
        <fullName evidence="4">Retrotransposon gag domain-containing protein</fullName>
    </recommendedName>
</protein>
<evidence type="ECO:0000313" key="1">
    <source>
        <dbReference type="EMBL" id="CAF1301843.1"/>
    </source>
</evidence>
<dbReference type="EMBL" id="CAJOBA010041162">
    <property type="protein sequence ID" value="CAF4108272.1"/>
    <property type="molecule type" value="Genomic_DNA"/>
</dbReference>
<dbReference type="Proteomes" id="UP000682733">
    <property type="component" value="Unassembled WGS sequence"/>
</dbReference>
<sequence length="273" mass="31904">MIDQIIANLLRKTLETQTPKFSGSKEENVTDWVKTVTVEFKLAHCPEHEKLDWVPTFLSGEALLWYMKRKSDIQTWSAFIEEMQKEYSMEEKQSQNTDSQRKLQPHVYHQQHLQRTYDQYSLETIVFEETTTVMDTEELEWPKQGEPWADSELKEQMERFQKTPNSEYNILISHTQLSTTSAEDEEEINDDKQVQLPSGTMDKDRTLLLSKLYDVMKQFRLKRKSQSVPSSWSLLQFALSSTGLSCPCFHNGSSGEDSLLSAVDPEFPRREFI</sequence>
<dbReference type="EMBL" id="CAJNOK010019583">
    <property type="protein sequence ID" value="CAF1301843.1"/>
    <property type="molecule type" value="Genomic_DNA"/>
</dbReference>
<gene>
    <name evidence="1" type="ORF">OVA965_LOCUS28571</name>
    <name evidence="2" type="ORF">TMI583_LOCUS29326</name>
</gene>
<dbReference type="AlphaFoldDB" id="A0A8S2QMY9"/>
<evidence type="ECO:0000313" key="2">
    <source>
        <dbReference type="EMBL" id="CAF4108272.1"/>
    </source>
</evidence>
<proteinExistence type="predicted"/>
<evidence type="ECO:0008006" key="4">
    <source>
        <dbReference type="Google" id="ProtNLM"/>
    </source>
</evidence>